<dbReference type="STRING" id="1284.SHYC_00120"/>
<dbReference type="Pfam" id="PF05437">
    <property type="entry name" value="AzlD"/>
    <property type="match status" value="1"/>
</dbReference>
<dbReference type="Proteomes" id="UP000285625">
    <property type="component" value="Unassembled WGS sequence"/>
</dbReference>
<dbReference type="AlphaFoldDB" id="A0A0A8HLK3"/>
<organism evidence="2 3">
    <name type="scientific">Staphylococcus hyicus</name>
    <dbReference type="NCBI Taxonomy" id="1284"/>
    <lineage>
        <taxon>Bacteria</taxon>
        <taxon>Bacillati</taxon>
        <taxon>Bacillota</taxon>
        <taxon>Bacilli</taxon>
        <taxon>Bacillales</taxon>
        <taxon>Staphylococcaceae</taxon>
        <taxon>Staphylococcus</taxon>
    </lineage>
</organism>
<accession>A0A0A8HLK3</accession>
<reference evidence="2 3" key="1">
    <citation type="journal article" date="2016" name="Front. Microbiol.">
        <title>Comprehensive Phylogenetic Analysis of Bovine Non-aureus Staphylococci Species Based on Whole-Genome Sequencing.</title>
        <authorList>
            <person name="Naushad S."/>
            <person name="Barkema H.W."/>
            <person name="Luby C."/>
            <person name="Condas L.A."/>
            <person name="Nobrega D.B."/>
            <person name="Carson D.A."/>
            <person name="De Buck J."/>
        </authorList>
    </citation>
    <scope>NUCLEOTIDE SEQUENCE [LARGE SCALE GENOMIC DNA]</scope>
    <source>
        <strain evidence="2 3">SNUC 5959</strain>
    </source>
</reference>
<evidence type="ECO:0000313" key="2">
    <source>
        <dbReference type="EMBL" id="RIO46932.1"/>
    </source>
</evidence>
<sequence length="109" mass="12111">MTMYILWTIILSGIGTLLLRITPFIAIAQLQLSEKVIQWLSFIPITLFAALVVDGLIIQETGHFGFRLNWIYVFAVIPTLLATLISRSLTIAVIIGMVSVACLRLILPL</sequence>
<protein>
    <submittedName>
        <fullName evidence="2">AzlD domain-containing protein</fullName>
    </submittedName>
</protein>
<evidence type="ECO:0000313" key="3">
    <source>
        <dbReference type="Proteomes" id="UP000285625"/>
    </source>
</evidence>
<feature type="transmembrane region" description="Helical" evidence="1">
    <location>
        <begin position="89"/>
        <end position="107"/>
    </location>
</feature>
<dbReference type="RefSeq" id="WP_039643425.1">
    <property type="nucleotide sequence ID" value="NZ_CP008747.1"/>
</dbReference>
<dbReference type="InterPro" id="IPR008407">
    <property type="entry name" value="Brnchd-chn_aa_trnsp_AzlD"/>
</dbReference>
<gene>
    <name evidence="2" type="ORF">BUZ57_02815</name>
</gene>
<keyword evidence="1" id="KW-0472">Membrane</keyword>
<dbReference type="HOGENOM" id="CLU_157896_0_0_9"/>
<feature type="transmembrane region" description="Helical" evidence="1">
    <location>
        <begin position="64"/>
        <end position="82"/>
    </location>
</feature>
<dbReference type="EMBL" id="QXVO01000006">
    <property type="protein sequence ID" value="RIO46932.1"/>
    <property type="molecule type" value="Genomic_DNA"/>
</dbReference>
<proteinExistence type="predicted"/>
<keyword evidence="1" id="KW-1133">Transmembrane helix</keyword>
<comment type="caution">
    <text evidence="2">The sequence shown here is derived from an EMBL/GenBank/DDBJ whole genome shotgun (WGS) entry which is preliminary data.</text>
</comment>
<dbReference type="KEGG" id="shu:SHYC_00120"/>
<evidence type="ECO:0000256" key="1">
    <source>
        <dbReference type="SAM" id="Phobius"/>
    </source>
</evidence>
<keyword evidence="1" id="KW-0812">Transmembrane</keyword>
<feature type="transmembrane region" description="Helical" evidence="1">
    <location>
        <begin position="6"/>
        <end position="27"/>
    </location>
</feature>
<name>A0A0A8HLK3_STAHY</name>
<dbReference type="GeneID" id="41071890"/>
<feature type="transmembrane region" description="Helical" evidence="1">
    <location>
        <begin position="39"/>
        <end position="58"/>
    </location>
</feature>